<comment type="caution">
    <text evidence="1">The sequence shown here is derived from an EMBL/GenBank/DDBJ whole genome shotgun (WGS) entry which is preliminary data.</text>
</comment>
<dbReference type="GO" id="GO:0032259">
    <property type="term" value="P:methylation"/>
    <property type="evidence" value="ECO:0007669"/>
    <property type="project" value="UniProtKB-KW"/>
</dbReference>
<dbReference type="InterPro" id="IPR029063">
    <property type="entry name" value="SAM-dependent_MTases_sf"/>
</dbReference>
<evidence type="ECO:0000313" key="1">
    <source>
        <dbReference type="EMBL" id="MBD5778704.1"/>
    </source>
</evidence>
<protein>
    <submittedName>
        <fullName evidence="1">Methyltransferase domain-containing protein</fullName>
    </submittedName>
</protein>
<dbReference type="AlphaFoldDB" id="A0A927F5D0"/>
<dbReference type="RefSeq" id="WP_191615834.1">
    <property type="nucleotide sequence ID" value="NZ_JACYFG010000006.1"/>
</dbReference>
<proteinExistence type="predicted"/>
<keyword evidence="2" id="KW-1185">Reference proteome</keyword>
<gene>
    <name evidence="1" type="ORF">IEN85_04325</name>
</gene>
<evidence type="ECO:0000313" key="2">
    <source>
        <dbReference type="Proteomes" id="UP000622317"/>
    </source>
</evidence>
<sequence>MGGKKASMSRTERILSLIDPHGYGLEIGPSHSPIAPKSEGFNVETIDHDTREGLIRKYRDHPVDINKIEEVDYVWRGERYPDLIGSHEKYDWIIASHVIEHTPDLIAFLRDCEAVLKPSGTLALAVPDKRYCFDQFRPISGLASVVDAHFAKRTTHSPGSMAEFYLNATSKGGKIGWDKNEVGKIEFIHTPEIAAQKMREAATQNTYNDIHSWCFTYSSFRLMVHDLFSLDLIQLSETESYDTTGCEFFIGLSKNGIGLRLSREELLHLTVQHD</sequence>
<accession>A0A927F5D0</accession>
<reference evidence="1" key="1">
    <citation type="submission" date="2020-09" db="EMBL/GenBank/DDBJ databases">
        <title>Pelagicoccus enzymogenes sp. nov. with an EPS production, isolated from marine sediment.</title>
        <authorList>
            <person name="Feng X."/>
        </authorList>
    </citation>
    <scope>NUCLEOTIDE SEQUENCE</scope>
    <source>
        <strain evidence="1">NFK12</strain>
    </source>
</reference>
<keyword evidence="1" id="KW-0489">Methyltransferase</keyword>
<keyword evidence="1" id="KW-0808">Transferase</keyword>
<dbReference type="Gene3D" id="3.40.50.150">
    <property type="entry name" value="Vaccinia Virus protein VP39"/>
    <property type="match status" value="1"/>
</dbReference>
<dbReference type="SUPFAM" id="SSF53335">
    <property type="entry name" value="S-adenosyl-L-methionine-dependent methyltransferases"/>
    <property type="match status" value="1"/>
</dbReference>
<dbReference type="EMBL" id="JACYFG010000006">
    <property type="protein sequence ID" value="MBD5778704.1"/>
    <property type="molecule type" value="Genomic_DNA"/>
</dbReference>
<organism evidence="1 2">
    <name type="scientific">Pelagicoccus enzymogenes</name>
    <dbReference type="NCBI Taxonomy" id="2773457"/>
    <lineage>
        <taxon>Bacteria</taxon>
        <taxon>Pseudomonadati</taxon>
        <taxon>Verrucomicrobiota</taxon>
        <taxon>Opitutia</taxon>
        <taxon>Puniceicoccales</taxon>
        <taxon>Pelagicoccaceae</taxon>
        <taxon>Pelagicoccus</taxon>
    </lineage>
</organism>
<name>A0A927F5D0_9BACT</name>
<dbReference type="Proteomes" id="UP000622317">
    <property type="component" value="Unassembled WGS sequence"/>
</dbReference>
<dbReference type="GO" id="GO:0008168">
    <property type="term" value="F:methyltransferase activity"/>
    <property type="evidence" value="ECO:0007669"/>
    <property type="project" value="UniProtKB-KW"/>
</dbReference>
<dbReference type="Pfam" id="PF13489">
    <property type="entry name" value="Methyltransf_23"/>
    <property type="match status" value="1"/>
</dbReference>